<protein>
    <submittedName>
        <fullName evidence="2">Uncharacterized protein</fullName>
    </submittedName>
</protein>
<feature type="region of interest" description="Disordered" evidence="1">
    <location>
        <begin position="1"/>
        <end position="73"/>
    </location>
</feature>
<comment type="caution">
    <text evidence="2">The sequence shown here is derived from an EMBL/GenBank/DDBJ whole genome shotgun (WGS) entry which is preliminary data.</text>
</comment>
<proteinExistence type="predicted"/>
<evidence type="ECO:0000313" key="2">
    <source>
        <dbReference type="EMBL" id="KAK2956420.1"/>
    </source>
</evidence>
<dbReference type="InterPro" id="IPR014118">
    <property type="entry name" value="T4SS_TraV"/>
</dbReference>
<feature type="compositionally biased region" description="Basic and acidic residues" evidence="1">
    <location>
        <begin position="11"/>
        <end position="35"/>
    </location>
</feature>
<feature type="compositionally biased region" description="Basic and acidic residues" evidence="1">
    <location>
        <begin position="43"/>
        <end position="59"/>
    </location>
</feature>
<dbReference type="Pfam" id="PF09676">
    <property type="entry name" value="TraV"/>
    <property type="match status" value="1"/>
</dbReference>
<dbReference type="EMBL" id="JARBJD010000056">
    <property type="protein sequence ID" value="KAK2956420.1"/>
    <property type="molecule type" value="Genomic_DNA"/>
</dbReference>
<organism evidence="2 3">
    <name type="scientific">Blattamonas nauphoetae</name>
    <dbReference type="NCBI Taxonomy" id="2049346"/>
    <lineage>
        <taxon>Eukaryota</taxon>
        <taxon>Metamonada</taxon>
        <taxon>Preaxostyla</taxon>
        <taxon>Oxymonadida</taxon>
        <taxon>Blattamonas</taxon>
    </lineage>
</organism>
<accession>A0ABQ9XY42</accession>
<reference evidence="2 3" key="1">
    <citation type="journal article" date="2022" name="bioRxiv">
        <title>Genomics of Preaxostyla Flagellates Illuminates Evolutionary Transitions and the Path Towards Mitochondrial Loss.</title>
        <authorList>
            <person name="Novak L.V.F."/>
            <person name="Treitli S.C."/>
            <person name="Pyrih J."/>
            <person name="Halakuc P."/>
            <person name="Pipaliya S.V."/>
            <person name="Vacek V."/>
            <person name="Brzon O."/>
            <person name="Soukal P."/>
            <person name="Eme L."/>
            <person name="Dacks J.B."/>
            <person name="Karnkowska A."/>
            <person name="Elias M."/>
            <person name="Hampl V."/>
        </authorList>
    </citation>
    <scope>NUCLEOTIDE SEQUENCE [LARGE SCALE GENOMIC DNA]</scope>
    <source>
        <strain evidence="2">NAU3</strain>
        <tissue evidence="2">Gut</tissue>
    </source>
</reference>
<dbReference type="Proteomes" id="UP001281761">
    <property type="component" value="Unassembled WGS sequence"/>
</dbReference>
<evidence type="ECO:0000313" key="3">
    <source>
        <dbReference type="Proteomes" id="UP001281761"/>
    </source>
</evidence>
<feature type="compositionally biased region" description="Basic residues" evidence="1">
    <location>
        <begin position="1"/>
        <end position="10"/>
    </location>
</feature>
<name>A0ABQ9XY42_9EUKA</name>
<evidence type="ECO:0000256" key="1">
    <source>
        <dbReference type="SAM" id="MobiDB-lite"/>
    </source>
</evidence>
<sequence length="99" mass="11447">MNKEPHHKKSEKKEKDSRQIKEHKDVSHTKSKEEGDLSTGSHEQPKSEETKPHQTHDDQVPVTATNPDTSYPIREIKDLTQTFVFPYIQHDNSSGISYH</sequence>
<keyword evidence="3" id="KW-1185">Reference proteome</keyword>
<gene>
    <name evidence="2" type="ORF">BLNAU_8643</name>
</gene>